<dbReference type="EMBL" id="JH393257">
    <property type="protein sequence ID" value="EHJ94174.1"/>
    <property type="molecule type" value="Genomic_DNA"/>
</dbReference>
<gene>
    <name evidence="1" type="ORF">KUC_1132</name>
</gene>
<reference evidence="1 2" key="1">
    <citation type="submission" date="2011-10" db="EMBL/GenBank/DDBJ databases">
        <authorList>
            <person name="Quillaguamn J."/>
            <person name="Guzmn D."/>
            <person name="Balderrama-Subieta A."/>
            <person name="Cardona-Ortuo C."/>
            <person name="Guevara-Martnez M."/>
            <person name="Callisaya-Quispe N."/>
        </authorList>
    </citation>
    <scope>NUCLEOTIDE SEQUENCE [LARGE SCALE GENOMIC DNA]</scope>
    <source>
        <strain evidence="1 2">LC1</strain>
    </source>
</reference>
<dbReference type="AlphaFoldDB" id="A0A7U9C3A1"/>
<evidence type="ECO:0000313" key="1">
    <source>
        <dbReference type="EMBL" id="EHJ94174.1"/>
    </source>
</evidence>
<proteinExistence type="predicted"/>
<sequence>MKIKGRFQLINHADPRFEAKNKMDFVDDEEYVCSCQPKAWNSCRFCQHFA</sequence>
<name>A0A7U9C3A1_9GAMM</name>
<accession>A0A7U9C3A1</accession>
<organism evidence="1 2">
    <name type="scientific">Vreelandella boliviensis LC1</name>
    <dbReference type="NCBI Taxonomy" id="1072583"/>
    <lineage>
        <taxon>Bacteria</taxon>
        <taxon>Pseudomonadati</taxon>
        <taxon>Pseudomonadota</taxon>
        <taxon>Gammaproteobacteria</taxon>
        <taxon>Oceanospirillales</taxon>
        <taxon>Halomonadaceae</taxon>
        <taxon>Vreelandella</taxon>
    </lineage>
</organism>
<evidence type="ECO:0000313" key="2">
    <source>
        <dbReference type="Proteomes" id="UP000005756"/>
    </source>
</evidence>
<protein>
    <submittedName>
        <fullName evidence="1">Uncharacterized protein</fullName>
    </submittedName>
</protein>
<dbReference type="Proteomes" id="UP000005756">
    <property type="component" value="Unassembled WGS sequence"/>
</dbReference>